<evidence type="ECO:0000256" key="4">
    <source>
        <dbReference type="PROSITE-ProRule" id="PRU00473"/>
    </source>
</evidence>
<keyword evidence="5" id="KW-0732">Signal</keyword>
<feature type="chain" id="PRO_5011453939" evidence="5">
    <location>
        <begin position="24"/>
        <end position="646"/>
    </location>
</feature>
<dbReference type="PRINTS" id="PR01021">
    <property type="entry name" value="OMPADOMAIN"/>
</dbReference>
<dbReference type="PANTHER" id="PTHR30329:SF21">
    <property type="entry name" value="LIPOPROTEIN YIAD-RELATED"/>
    <property type="match status" value="1"/>
</dbReference>
<dbReference type="InterPro" id="IPR006665">
    <property type="entry name" value="OmpA-like"/>
</dbReference>
<evidence type="ECO:0000256" key="2">
    <source>
        <dbReference type="ARBA" id="ARBA00023136"/>
    </source>
</evidence>
<dbReference type="Gene3D" id="2.60.40.1120">
    <property type="entry name" value="Carboxypeptidase-like, regulatory domain"/>
    <property type="match status" value="1"/>
</dbReference>
<evidence type="ECO:0000313" key="7">
    <source>
        <dbReference type="EMBL" id="SFS81145.1"/>
    </source>
</evidence>
<dbReference type="SUPFAM" id="SSF48452">
    <property type="entry name" value="TPR-like"/>
    <property type="match status" value="1"/>
</dbReference>
<dbReference type="SUPFAM" id="SSF82171">
    <property type="entry name" value="DPP6 N-terminal domain-like"/>
    <property type="match status" value="1"/>
</dbReference>
<evidence type="ECO:0000256" key="1">
    <source>
        <dbReference type="ARBA" id="ARBA00004442"/>
    </source>
</evidence>
<proteinExistence type="predicted"/>
<feature type="domain" description="OmpA-like" evidence="6">
    <location>
        <begin position="525"/>
        <end position="646"/>
    </location>
</feature>
<dbReference type="PROSITE" id="PS51123">
    <property type="entry name" value="OMPA_2"/>
    <property type="match status" value="1"/>
</dbReference>
<dbReference type="Gene3D" id="1.25.40.10">
    <property type="entry name" value="Tetratricopeptide repeat domain"/>
    <property type="match status" value="1"/>
</dbReference>
<dbReference type="SUPFAM" id="SSF103088">
    <property type="entry name" value="OmpA-like"/>
    <property type="match status" value="1"/>
</dbReference>
<sequence length="646" mass="71937">MKIKHTLYIGLAGLLLFSGSIQAQEQPTLRKRADDLFARMEYAQALSIYERLVQGKKPQIIDIERVARGYLFLNQYKRAETWYARAVQTEGHSADALLGYAEALKQNGKYTEAKQQFLDYASQYGESEKIQREIIGCDSAVVWMASPLKYNLKNEQEINTDLAEFGAIPTSNGAIYAAEPKIGGEKSGMTGQAYLKVFSAARNAEQLTLPNVMPYSFNKSPYHVGPAIPNKDEDVLYITRTHPGKEVQRYKADGTRFRKHNLELMIYRNQGSDWSEESFAYNNVEQYSLGHAALSDDEETLYFASDMPGGYGGVDIWYSVKNSDGSWGTPINAGDVVNSTGDEMFPTVYGDTLYYSSDGFPGMGGLDIFMAEGKRSTFKNRKNLQYPINSASDDFSFVVMADDDDAFYGYIASNRPGGVGSDDIYSFNFAKPKIRILLKGITYDKKTNAVLGNSRVTLLDANGVEIVARQLSNAEGTFEFELTKGEGFKITAEQAGYMGDSTQVAAVLPLQDTTLNVALYLAPLKEKGDKIVLENLYYDFDKHNIRPDAALVLDHVVKVLRDNPTLKIELSSHTDSRGSDSYNMKLSQRRAQSAVEYIVSRGIAADRLVAKGYGETRLVNQCGNGVQCTDEEHQANRRTEIEVIDF</sequence>
<gene>
    <name evidence="7" type="ORF">SAMN05660206_105116</name>
</gene>
<dbReference type="Pfam" id="PF00691">
    <property type="entry name" value="OmpA"/>
    <property type="match status" value="1"/>
</dbReference>
<evidence type="ECO:0000256" key="5">
    <source>
        <dbReference type="SAM" id="SignalP"/>
    </source>
</evidence>
<feature type="signal peptide" evidence="5">
    <location>
        <begin position="1"/>
        <end position="23"/>
    </location>
</feature>
<protein>
    <submittedName>
        <fullName evidence="7">Outer membrane protein OmpA</fullName>
    </submittedName>
</protein>
<dbReference type="InterPro" id="IPR011990">
    <property type="entry name" value="TPR-like_helical_dom_sf"/>
</dbReference>
<name>A0A1I6SW08_9SPHI</name>
<organism evidence="7 8">
    <name type="scientific">Sphingobacterium wenxiniae</name>
    <dbReference type="NCBI Taxonomy" id="683125"/>
    <lineage>
        <taxon>Bacteria</taxon>
        <taxon>Pseudomonadati</taxon>
        <taxon>Bacteroidota</taxon>
        <taxon>Sphingobacteriia</taxon>
        <taxon>Sphingobacteriales</taxon>
        <taxon>Sphingobacteriaceae</taxon>
        <taxon>Sphingobacterium</taxon>
    </lineage>
</organism>
<dbReference type="PANTHER" id="PTHR30329">
    <property type="entry name" value="STATOR ELEMENT OF FLAGELLAR MOTOR COMPLEX"/>
    <property type="match status" value="1"/>
</dbReference>
<dbReference type="GO" id="GO:0009279">
    <property type="term" value="C:cell outer membrane"/>
    <property type="evidence" value="ECO:0007669"/>
    <property type="project" value="UniProtKB-SubCell"/>
</dbReference>
<dbReference type="InterPro" id="IPR036737">
    <property type="entry name" value="OmpA-like_sf"/>
</dbReference>
<dbReference type="Proteomes" id="UP000198785">
    <property type="component" value="Unassembled WGS sequence"/>
</dbReference>
<keyword evidence="2 4" id="KW-0472">Membrane</keyword>
<dbReference type="InterPro" id="IPR008969">
    <property type="entry name" value="CarboxyPept-like_regulatory"/>
</dbReference>
<evidence type="ECO:0000313" key="8">
    <source>
        <dbReference type="Proteomes" id="UP000198785"/>
    </source>
</evidence>
<dbReference type="SUPFAM" id="SSF49464">
    <property type="entry name" value="Carboxypeptidase regulatory domain-like"/>
    <property type="match status" value="1"/>
</dbReference>
<dbReference type="InterPro" id="IPR050330">
    <property type="entry name" value="Bact_OuterMem_StrucFunc"/>
</dbReference>
<evidence type="ECO:0000256" key="3">
    <source>
        <dbReference type="ARBA" id="ARBA00023237"/>
    </source>
</evidence>
<dbReference type="RefSeq" id="WP_093365224.1">
    <property type="nucleotide sequence ID" value="NZ_FOZZ01000005.1"/>
</dbReference>
<dbReference type="STRING" id="683125.SAMN05660206_105116"/>
<dbReference type="CDD" id="cd07185">
    <property type="entry name" value="OmpA_C-like"/>
    <property type="match status" value="1"/>
</dbReference>
<comment type="subcellular location">
    <subcellularLocation>
        <location evidence="1">Cell outer membrane</location>
    </subcellularLocation>
</comment>
<dbReference type="EMBL" id="FOZZ01000005">
    <property type="protein sequence ID" value="SFS81145.1"/>
    <property type="molecule type" value="Genomic_DNA"/>
</dbReference>
<keyword evidence="8" id="KW-1185">Reference proteome</keyword>
<dbReference type="InterPro" id="IPR006664">
    <property type="entry name" value="OMP_bac"/>
</dbReference>
<reference evidence="7 8" key="1">
    <citation type="submission" date="2016-10" db="EMBL/GenBank/DDBJ databases">
        <authorList>
            <person name="de Groot N.N."/>
        </authorList>
    </citation>
    <scope>NUCLEOTIDE SEQUENCE [LARGE SCALE GENOMIC DNA]</scope>
    <source>
        <strain evidence="7 8">DSM 22789</strain>
    </source>
</reference>
<evidence type="ECO:0000259" key="6">
    <source>
        <dbReference type="PROSITE" id="PS51123"/>
    </source>
</evidence>
<dbReference type="Gene3D" id="3.30.1330.60">
    <property type="entry name" value="OmpA-like domain"/>
    <property type="match status" value="1"/>
</dbReference>
<dbReference type="OrthoDB" id="9809364at2"/>
<keyword evidence="3" id="KW-0998">Cell outer membrane</keyword>
<accession>A0A1I6SW08</accession>
<dbReference type="AlphaFoldDB" id="A0A1I6SW08"/>